<dbReference type="GO" id="GO:0004177">
    <property type="term" value="F:aminopeptidase activity"/>
    <property type="evidence" value="ECO:0007669"/>
    <property type="project" value="UniProtKB-KW"/>
</dbReference>
<dbReference type="InterPro" id="IPR051464">
    <property type="entry name" value="Peptidase_M42_aminopept"/>
</dbReference>
<comment type="similarity">
    <text evidence="1">Belongs to the peptidase M42 family.</text>
</comment>
<reference evidence="6" key="1">
    <citation type="journal article" date="2014" name="Front. Microbiol.">
        <title>High frequency of phylogenetically diverse reductive dehalogenase-homologous genes in deep subseafloor sedimentary metagenomes.</title>
        <authorList>
            <person name="Kawai M."/>
            <person name="Futagami T."/>
            <person name="Toyoda A."/>
            <person name="Takaki Y."/>
            <person name="Nishi S."/>
            <person name="Hori S."/>
            <person name="Arai W."/>
            <person name="Tsubouchi T."/>
            <person name="Morono Y."/>
            <person name="Uchiyama I."/>
            <person name="Ito T."/>
            <person name="Fujiyama A."/>
            <person name="Inagaki F."/>
            <person name="Takami H."/>
        </authorList>
    </citation>
    <scope>NUCLEOTIDE SEQUENCE</scope>
    <source>
        <strain evidence="6">Expedition CK06-06</strain>
    </source>
</reference>
<dbReference type="SUPFAM" id="SSF53187">
    <property type="entry name" value="Zn-dependent exopeptidases"/>
    <property type="match status" value="1"/>
</dbReference>
<protein>
    <submittedName>
        <fullName evidence="6">Uncharacterized protein</fullName>
    </submittedName>
</protein>
<dbReference type="InterPro" id="IPR023367">
    <property type="entry name" value="Peptidase_M42_dom2"/>
</dbReference>
<keyword evidence="4" id="KW-0479">Metal-binding</keyword>
<dbReference type="Gene3D" id="3.40.630.10">
    <property type="entry name" value="Zn peptidases"/>
    <property type="match status" value="1"/>
</dbReference>
<keyword evidence="3" id="KW-0645">Protease</keyword>
<dbReference type="PANTHER" id="PTHR32481:SF20">
    <property type="entry name" value="AMINOPEPTIDASE YSDC"/>
    <property type="match status" value="1"/>
</dbReference>
<dbReference type="Pfam" id="PF05343">
    <property type="entry name" value="Peptidase_M42"/>
    <property type="match status" value="1"/>
</dbReference>
<evidence type="ECO:0000256" key="3">
    <source>
        <dbReference type="ARBA" id="ARBA00022670"/>
    </source>
</evidence>
<evidence type="ECO:0000256" key="1">
    <source>
        <dbReference type="ARBA" id="ARBA00006272"/>
    </source>
</evidence>
<proteinExistence type="inferred from homology"/>
<dbReference type="PANTHER" id="PTHR32481">
    <property type="entry name" value="AMINOPEPTIDASE"/>
    <property type="match status" value="1"/>
</dbReference>
<evidence type="ECO:0000256" key="2">
    <source>
        <dbReference type="ARBA" id="ARBA00022438"/>
    </source>
</evidence>
<sequence>IGYMVKYVDKEGYIYFSTIGGIDLHLVPGERVWIKTRKGIVLGVIGKKPIHLLEREEREKVAKIDQLWIDIGAKNQKEAKSKVSIGDPAVPAVGFEVLNRDMVIARGFDDRAGAFAVSETLRLISGKKPKASVFGVATVQEEIGLRGAVNCIQTLYLQDIIFSFNKFNYRVTKRCWSIG</sequence>
<keyword evidence="5" id="KW-0378">Hydrolase</keyword>
<keyword evidence="2" id="KW-0031">Aminopeptidase</keyword>
<organism evidence="6">
    <name type="scientific">marine sediment metagenome</name>
    <dbReference type="NCBI Taxonomy" id="412755"/>
    <lineage>
        <taxon>unclassified sequences</taxon>
        <taxon>metagenomes</taxon>
        <taxon>ecological metagenomes</taxon>
    </lineage>
</organism>
<gene>
    <name evidence="6" type="ORF">S03H2_65789</name>
</gene>
<accession>X1JEB8</accession>
<dbReference type="EMBL" id="BARU01042885">
    <property type="protein sequence ID" value="GAH76684.1"/>
    <property type="molecule type" value="Genomic_DNA"/>
</dbReference>
<name>X1JEB8_9ZZZZ</name>
<evidence type="ECO:0000256" key="5">
    <source>
        <dbReference type="ARBA" id="ARBA00022801"/>
    </source>
</evidence>
<comment type="caution">
    <text evidence="6">The sequence shown here is derived from an EMBL/GenBank/DDBJ whole genome shotgun (WGS) entry which is preliminary data.</text>
</comment>
<dbReference type="GO" id="GO:0006508">
    <property type="term" value="P:proteolysis"/>
    <property type="evidence" value="ECO:0007669"/>
    <property type="project" value="UniProtKB-KW"/>
</dbReference>
<dbReference type="AlphaFoldDB" id="X1JEB8"/>
<evidence type="ECO:0000256" key="4">
    <source>
        <dbReference type="ARBA" id="ARBA00022723"/>
    </source>
</evidence>
<dbReference type="GO" id="GO:0046872">
    <property type="term" value="F:metal ion binding"/>
    <property type="evidence" value="ECO:0007669"/>
    <property type="project" value="UniProtKB-KW"/>
</dbReference>
<feature type="non-terminal residue" evidence="6">
    <location>
        <position position="1"/>
    </location>
</feature>
<dbReference type="InterPro" id="IPR008007">
    <property type="entry name" value="Peptidase_M42"/>
</dbReference>
<dbReference type="Gene3D" id="2.40.30.40">
    <property type="entry name" value="Peptidase M42, domain 2"/>
    <property type="match status" value="1"/>
</dbReference>
<evidence type="ECO:0000313" key="6">
    <source>
        <dbReference type="EMBL" id="GAH76684.1"/>
    </source>
</evidence>
<dbReference type="SUPFAM" id="SSF101821">
    <property type="entry name" value="Aminopeptidase/glucanase lid domain"/>
    <property type="match status" value="1"/>
</dbReference>